<feature type="chain" id="PRO_5044849573" evidence="2">
    <location>
        <begin position="23"/>
        <end position="292"/>
    </location>
</feature>
<accession>A0ABD3QXN9</accession>
<dbReference type="EMBL" id="JALLPJ020000014">
    <property type="protein sequence ID" value="KAL3805164.1"/>
    <property type="molecule type" value="Genomic_DNA"/>
</dbReference>
<keyword evidence="4" id="KW-1185">Reference proteome</keyword>
<dbReference type="AlphaFoldDB" id="A0ABD3QXN9"/>
<evidence type="ECO:0000256" key="2">
    <source>
        <dbReference type="SAM" id="SignalP"/>
    </source>
</evidence>
<sequence>MKLPPSSVLGSIALTNLSLVSASAVLASSTDNIHVVASHAEEDTSTDFNSDIGILNLDNDHSPSYIPPTSLFRNLQSTCPETCSSDLCSCVAQYGYANPCSSQLHDVCTNVTSTLSDCVVPEYVYYYQNVYCPFASCRVSGGSYESCTCESYINFCNIYGIKQGYETDEKTAKYCGIAACCSKQSEDGGRRGCLEDPFVDLEGATASVNNTVSNSTTAATVDETTDTTVEETTTDATTAKEVSLEPIDLTGGGDTTDVQEGDNPEPPAGGAYGKKSAVSILVGVFAWFVMPM</sequence>
<keyword evidence="2" id="KW-0732">Signal</keyword>
<gene>
    <name evidence="3" type="ORF">ACHAWO_000699</name>
</gene>
<dbReference type="Proteomes" id="UP001530400">
    <property type="component" value="Unassembled WGS sequence"/>
</dbReference>
<feature type="region of interest" description="Disordered" evidence="1">
    <location>
        <begin position="216"/>
        <end position="273"/>
    </location>
</feature>
<proteinExistence type="predicted"/>
<reference evidence="3 4" key="1">
    <citation type="submission" date="2024-10" db="EMBL/GenBank/DDBJ databases">
        <title>Updated reference genomes for cyclostephanoid diatoms.</title>
        <authorList>
            <person name="Roberts W.R."/>
            <person name="Alverson A.J."/>
        </authorList>
    </citation>
    <scope>NUCLEOTIDE SEQUENCE [LARGE SCALE GENOMIC DNA]</scope>
    <source>
        <strain evidence="3 4">AJA010-31</strain>
    </source>
</reference>
<evidence type="ECO:0000313" key="4">
    <source>
        <dbReference type="Proteomes" id="UP001530400"/>
    </source>
</evidence>
<organism evidence="3 4">
    <name type="scientific">Cyclotella atomus</name>
    <dbReference type="NCBI Taxonomy" id="382360"/>
    <lineage>
        <taxon>Eukaryota</taxon>
        <taxon>Sar</taxon>
        <taxon>Stramenopiles</taxon>
        <taxon>Ochrophyta</taxon>
        <taxon>Bacillariophyta</taxon>
        <taxon>Coscinodiscophyceae</taxon>
        <taxon>Thalassiosirophycidae</taxon>
        <taxon>Stephanodiscales</taxon>
        <taxon>Stephanodiscaceae</taxon>
        <taxon>Cyclotella</taxon>
    </lineage>
</organism>
<comment type="caution">
    <text evidence="3">The sequence shown here is derived from an EMBL/GenBank/DDBJ whole genome shotgun (WGS) entry which is preliminary data.</text>
</comment>
<name>A0ABD3QXN9_9STRA</name>
<feature type="compositionally biased region" description="Acidic residues" evidence="1">
    <location>
        <begin position="223"/>
        <end position="233"/>
    </location>
</feature>
<evidence type="ECO:0000313" key="3">
    <source>
        <dbReference type="EMBL" id="KAL3805164.1"/>
    </source>
</evidence>
<evidence type="ECO:0000256" key="1">
    <source>
        <dbReference type="SAM" id="MobiDB-lite"/>
    </source>
</evidence>
<feature type="signal peptide" evidence="2">
    <location>
        <begin position="1"/>
        <end position="22"/>
    </location>
</feature>
<protein>
    <submittedName>
        <fullName evidence="3">Uncharacterized protein</fullName>
    </submittedName>
</protein>